<evidence type="ECO:0000256" key="3">
    <source>
        <dbReference type="ARBA" id="ARBA00022475"/>
    </source>
</evidence>
<dbReference type="InterPro" id="IPR003593">
    <property type="entry name" value="AAA+_ATPase"/>
</dbReference>
<evidence type="ECO:0000256" key="7">
    <source>
        <dbReference type="ARBA" id="ARBA00023136"/>
    </source>
</evidence>
<feature type="domain" description="ABC transporter" evidence="9">
    <location>
        <begin position="15"/>
        <end position="245"/>
    </location>
</feature>
<evidence type="ECO:0000256" key="8">
    <source>
        <dbReference type="ARBA" id="ARBA00049985"/>
    </source>
</evidence>
<dbReference type="InterPro" id="IPR017871">
    <property type="entry name" value="ABC_transporter-like_CS"/>
</dbReference>
<evidence type="ECO:0000313" key="10">
    <source>
        <dbReference type="EMBL" id="MDQ0427409.1"/>
    </source>
</evidence>
<dbReference type="SMART" id="SM00382">
    <property type="entry name" value="AAA"/>
    <property type="match status" value="1"/>
</dbReference>
<dbReference type="GO" id="GO:0005524">
    <property type="term" value="F:ATP binding"/>
    <property type="evidence" value="ECO:0007669"/>
    <property type="project" value="UniProtKB-KW"/>
</dbReference>
<dbReference type="InterPro" id="IPR025302">
    <property type="entry name" value="DrrA1/2-like_C"/>
</dbReference>
<evidence type="ECO:0000256" key="2">
    <source>
        <dbReference type="ARBA" id="ARBA00022448"/>
    </source>
</evidence>
<evidence type="ECO:0000259" key="9">
    <source>
        <dbReference type="PROSITE" id="PS50893"/>
    </source>
</evidence>
<keyword evidence="5 10" id="KW-0067">ATP-binding</keyword>
<reference evidence="10 11" key="1">
    <citation type="submission" date="2023-07" db="EMBL/GenBank/DDBJ databases">
        <title>Genomic Encyclopedia of Type Strains, Phase IV (KMG-IV): sequencing the most valuable type-strain genomes for metagenomic binning, comparative biology and taxonomic classification.</title>
        <authorList>
            <person name="Goeker M."/>
        </authorList>
    </citation>
    <scope>NUCLEOTIDE SEQUENCE [LARGE SCALE GENOMIC DNA]</scope>
    <source>
        <strain evidence="10 11">DSM 16419</strain>
    </source>
</reference>
<dbReference type="EMBL" id="JAUSWB010000001">
    <property type="protein sequence ID" value="MDQ0427409.1"/>
    <property type="molecule type" value="Genomic_DNA"/>
</dbReference>
<dbReference type="Pfam" id="PF13732">
    <property type="entry name" value="DrrA1-3_C"/>
    <property type="match status" value="1"/>
</dbReference>
<dbReference type="InterPro" id="IPR003439">
    <property type="entry name" value="ABC_transporter-like_ATP-bd"/>
</dbReference>
<evidence type="ECO:0000256" key="4">
    <source>
        <dbReference type="ARBA" id="ARBA00022741"/>
    </source>
</evidence>
<dbReference type="InterPro" id="IPR050763">
    <property type="entry name" value="ABC_transporter_ATP-binding"/>
</dbReference>
<comment type="caution">
    <text evidence="10">The sequence shown here is derived from an EMBL/GenBank/DDBJ whole genome shotgun (WGS) entry which is preliminary data.</text>
</comment>
<keyword evidence="11" id="KW-1185">Reference proteome</keyword>
<dbReference type="PROSITE" id="PS50893">
    <property type="entry name" value="ABC_TRANSPORTER_2"/>
    <property type="match status" value="1"/>
</dbReference>
<evidence type="ECO:0000256" key="5">
    <source>
        <dbReference type="ARBA" id="ARBA00022840"/>
    </source>
</evidence>
<gene>
    <name evidence="10" type="ORF">QOZ98_000234</name>
</gene>
<keyword evidence="2" id="KW-0813">Transport</keyword>
<organism evidence="10 11">
    <name type="scientific">Planomicrobium stackebrandtii</name>
    <dbReference type="NCBI Taxonomy" id="253160"/>
    <lineage>
        <taxon>Bacteria</taxon>
        <taxon>Bacillati</taxon>
        <taxon>Bacillota</taxon>
        <taxon>Bacilli</taxon>
        <taxon>Bacillales</taxon>
        <taxon>Caryophanaceae</taxon>
        <taxon>Planomicrobium</taxon>
    </lineage>
</organism>
<keyword evidence="7" id="KW-0472">Membrane</keyword>
<dbReference type="SUPFAM" id="SSF52540">
    <property type="entry name" value="P-loop containing nucleoside triphosphate hydrolases"/>
    <property type="match status" value="1"/>
</dbReference>
<dbReference type="PANTHER" id="PTHR42711:SF19">
    <property type="entry name" value="DOXORUBICIN RESISTANCE ATP-BINDING PROTEIN DRRA"/>
    <property type="match status" value="1"/>
</dbReference>
<comment type="similarity">
    <text evidence="8">Belongs to the ABC transporter superfamily. Drug exporter-1 (DrugE1) (TC 3.A.1.105) family.</text>
</comment>
<sequence length="331" mass="35987">MKEDKKILQKNDWAIEANGLVKIYGKEAAVDGVDLAIQKGTVYGFLGPNGAGKTTTIRMLATLLPADAGSARIFGNDLVSDGAAIRKRISLTGQYASIDEDLTGIENLMLIARLMGYTRRQAKTRAMELLTAFGLDHAAKRQVKKYSGGMRRRIDIAASIVVTPDLLFLDEPTSGLDPRSRNQVWDIIRALVRTGTTVMLTTQYLEEADQLADRIGVIQRGKIIAEGTSSELKASVGRGTLNVQLVHAEDRQLAIDILEDYLGAAVHLGTDSTSLTAQADDSIRVGEALGEFARRRIEVSDFSLGRPSLDEVFLTLTGHSTEQQDSGEEIL</sequence>
<evidence type="ECO:0000256" key="6">
    <source>
        <dbReference type="ARBA" id="ARBA00022967"/>
    </source>
</evidence>
<evidence type="ECO:0000313" key="11">
    <source>
        <dbReference type="Proteomes" id="UP001241988"/>
    </source>
</evidence>
<dbReference type="NCBIfam" id="TIGR01188">
    <property type="entry name" value="drrA"/>
    <property type="match status" value="1"/>
</dbReference>
<dbReference type="Pfam" id="PF00005">
    <property type="entry name" value="ABC_tran"/>
    <property type="match status" value="1"/>
</dbReference>
<dbReference type="InterPro" id="IPR027417">
    <property type="entry name" value="P-loop_NTPase"/>
</dbReference>
<dbReference type="InterPro" id="IPR005894">
    <property type="entry name" value="DrrA"/>
</dbReference>
<evidence type="ECO:0000256" key="1">
    <source>
        <dbReference type="ARBA" id="ARBA00004413"/>
    </source>
</evidence>
<dbReference type="PROSITE" id="PS00211">
    <property type="entry name" value="ABC_TRANSPORTER_1"/>
    <property type="match status" value="1"/>
</dbReference>
<dbReference type="RefSeq" id="WP_407676689.1">
    <property type="nucleotide sequence ID" value="NZ_JAUSWB010000001.1"/>
</dbReference>
<keyword evidence="4" id="KW-0547">Nucleotide-binding</keyword>
<proteinExistence type="inferred from homology"/>
<dbReference type="Gene3D" id="3.40.50.300">
    <property type="entry name" value="P-loop containing nucleotide triphosphate hydrolases"/>
    <property type="match status" value="1"/>
</dbReference>
<accession>A0ABU0GPX2</accession>
<keyword evidence="6" id="KW-1278">Translocase</keyword>
<comment type="subcellular location">
    <subcellularLocation>
        <location evidence="1">Cell membrane</location>
        <topology evidence="1">Peripheral membrane protein</topology>
        <orientation evidence="1">Cytoplasmic side</orientation>
    </subcellularLocation>
</comment>
<dbReference type="PANTHER" id="PTHR42711">
    <property type="entry name" value="ABC TRANSPORTER ATP-BINDING PROTEIN"/>
    <property type="match status" value="1"/>
</dbReference>
<name>A0ABU0GPX2_9BACL</name>
<protein>
    <submittedName>
        <fullName evidence="10">ABC-2 type transport system ATP-binding protein</fullName>
    </submittedName>
</protein>
<keyword evidence="3" id="KW-1003">Cell membrane</keyword>
<dbReference type="Proteomes" id="UP001241988">
    <property type="component" value="Unassembled WGS sequence"/>
</dbReference>